<dbReference type="Pfam" id="PF14833">
    <property type="entry name" value="NAD_binding_11"/>
    <property type="match status" value="1"/>
</dbReference>
<evidence type="ECO:0000259" key="6">
    <source>
        <dbReference type="Pfam" id="PF14833"/>
    </source>
</evidence>
<dbReference type="SUPFAM" id="SSF51735">
    <property type="entry name" value="NAD(P)-binding Rossmann-fold domains"/>
    <property type="match status" value="1"/>
</dbReference>
<feature type="domain" description="3-hydroxyisobutyrate dehydrogenase-like NAD-binding" evidence="6">
    <location>
        <begin position="161"/>
        <end position="281"/>
    </location>
</feature>
<comment type="caution">
    <text evidence="7">The sequence shown here is derived from an EMBL/GenBank/DDBJ whole genome shotgun (WGS) entry which is preliminary data.</text>
</comment>
<protein>
    <submittedName>
        <fullName evidence="7">2-hydroxy-3-oxopropionate reductase</fullName>
    </submittedName>
</protein>
<dbReference type="InterPro" id="IPR029154">
    <property type="entry name" value="HIBADH-like_NADP-bd"/>
</dbReference>
<dbReference type="Proteomes" id="UP000318422">
    <property type="component" value="Unassembled WGS sequence"/>
</dbReference>
<evidence type="ECO:0000313" key="7">
    <source>
        <dbReference type="EMBL" id="GEC94282.1"/>
    </source>
</evidence>
<dbReference type="OrthoDB" id="5176214at2"/>
<name>A0A4Y4CQG6_ZOORA</name>
<dbReference type="InterPro" id="IPR015815">
    <property type="entry name" value="HIBADH-related"/>
</dbReference>
<dbReference type="GO" id="GO:0051287">
    <property type="term" value="F:NAD binding"/>
    <property type="evidence" value="ECO:0007669"/>
    <property type="project" value="InterPro"/>
</dbReference>
<dbReference type="GO" id="GO:0016054">
    <property type="term" value="P:organic acid catabolic process"/>
    <property type="evidence" value="ECO:0007669"/>
    <property type="project" value="UniProtKB-ARBA"/>
</dbReference>
<keyword evidence="2" id="KW-0560">Oxidoreductase</keyword>
<gene>
    <name evidence="7" type="ORF">ZRA01_03550</name>
</gene>
<sequence length="292" mass="30353">MRVGFVGLGVMGLPMARHLMAAGHTLAVWARRPESAAALLAEGAAWCATPAELAAQCEVVISIITASADVEQLAAGLIEGFAPGAVHVDMSTIAPATARRLAARYAEKGVGWLDAPVSGGEQGARDATLAIMAGGDAAVLERVRPLFECLGKTVVHIGAAGAGQVAKACNQMVMVNAIQASAEAMRLAGAHGLDLARVREALLGGSAASRVLDVMGGRMARRDFVPGIQARLHHKDFAILMDEARQLGAPLPVAAQTWQQLNALMATGGARDDTASLLRMLETMEPREKKPC</sequence>
<dbReference type="PIRSF" id="PIRSF000103">
    <property type="entry name" value="HIBADH"/>
    <property type="match status" value="1"/>
</dbReference>
<organism evidence="7 8">
    <name type="scientific">Zoogloea ramigera</name>
    <dbReference type="NCBI Taxonomy" id="350"/>
    <lineage>
        <taxon>Bacteria</taxon>
        <taxon>Pseudomonadati</taxon>
        <taxon>Pseudomonadota</taxon>
        <taxon>Betaproteobacteria</taxon>
        <taxon>Rhodocyclales</taxon>
        <taxon>Zoogloeaceae</taxon>
        <taxon>Zoogloea</taxon>
    </lineage>
</organism>
<feature type="domain" description="6-phosphogluconate dehydrogenase NADP-binding" evidence="5">
    <location>
        <begin position="2"/>
        <end position="158"/>
    </location>
</feature>
<reference evidence="7 8" key="1">
    <citation type="submission" date="2019-06" db="EMBL/GenBank/DDBJ databases">
        <title>Whole genome shotgun sequence of Zoogloea ramigera NBRC 15342.</title>
        <authorList>
            <person name="Hosoyama A."/>
            <person name="Uohara A."/>
            <person name="Ohji S."/>
            <person name="Ichikawa N."/>
        </authorList>
    </citation>
    <scope>NUCLEOTIDE SEQUENCE [LARGE SCALE GENOMIC DNA]</scope>
    <source>
        <strain evidence="7 8">NBRC 15342</strain>
    </source>
</reference>
<dbReference type="InterPro" id="IPR002204">
    <property type="entry name" value="3-OH-isobutyrate_DH-rel_CS"/>
</dbReference>
<dbReference type="PROSITE" id="PS00895">
    <property type="entry name" value="3_HYDROXYISOBUT_DH"/>
    <property type="match status" value="1"/>
</dbReference>
<keyword evidence="3" id="KW-0520">NAD</keyword>
<dbReference type="PANTHER" id="PTHR43060:SF15">
    <property type="entry name" value="3-HYDROXYISOBUTYRATE DEHYDROGENASE-LIKE 1, MITOCHONDRIAL-RELATED"/>
    <property type="match status" value="1"/>
</dbReference>
<dbReference type="Gene3D" id="1.10.1040.10">
    <property type="entry name" value="N-(1-d-carboxylethyl)-l-norvaline Dehydrogenase, domain 2"/>
    <property type="match status" value="1"/>
</dbReference>
<dbReference type="GO" id="GO:0050661">
    <property type="term" value="F:NADP binding"/>
    <property type="evidence" value="ECO:0007669"/>
    <property type="project" value="InterPro"/>
</dbReference>
<dbReference type="PANTHER" id="PTHR43060">
    <property type="entry name" value="3-HYDROXYISOBUTYRATE DEHYDROGENASE-LIKE 1, MITOCHONDRIAL-RELATED"/>
    <property type="match status" value="1"/>
</dbReference>
<evidence type="ECO:0000256" key="1">
    <source>
        <dbReference type="ARBA" id="ARBA00009080"/>
    </source>
</evidence>
<dbReference type="Gene3D" id="3.40.50.720">
    <property type="entry name" value="NAD(P)-binding Rossmann-like Domain"/>
    <property type="match status" value="1"/>
</dbReference>
<dbReference type="InterPro" id="IPR008927">
    <property type="entry name" value="6-PGluconate_DH-like_C_sf"/>
</dbReference>
<dbReference type="RefSeq" id="WP_141349043.1">
    <property type="nucleotide sequence ID" value="NZ_BJNV01000005.1"/>
</dbReference>
<dbReference type="AlphaFoldDB" id="A0A4Y4CQG6"/>
<dbReference type="InterPro" id="IPR006115">
    <property type="entry name" value="6PGDH_NADP-bd"/>
</dbReference>
<accession>A0A4Y4CQG6</accession>
<evidence type="ECO:0000256" key="2">
    <source>
        <dbReference type="ARBA" id="ARBA00023002"/>
    </source>
</evidence>
<dbReference type="SUPFAM" id="SSF48179">
    <property type="entry name" value="6-phosphogluconate dehydrogenase C-terminal domain-like"/>
    <property type="match status" value="1"/>
</dbReference>
<feature type="active site" evidence="4">
    <location>
        <position position="167"/>
    </location>
</feature>
<evidence type="ECO:0000259" key="5">
    <source>
        <dbReference type="Pfam" id="PF03446"/>
    </source>
</evidence>
<proteinExistence type="inferred from homology"/>
<dbReference type="EMBL" id="BJNV01000005">
    <property type="protein sequence ID" value="GEC94282.1"/>
    <property type="molecule type" value="Genomic_DNA"/>
</dbReference>
<evidence type="ECO:0000256" key="4">
    <source>
        <dbReference type="PIRSR" id="PIRSR000103-1"/>
    </source>
</evidence>
<dbReference type="GO" id="GO:0016491">
    <property type="term" value="F:oxidoreductase activity"/>
    <property type="evidence" value="ECO:0007669"/>
    <property type="project" value="UniProtKB-KW"/>
</dbReference>
<dbReference type="InterPro" id="IPR036291">
    <property type="entry name" value="NAD(P)-bd_dom_sf"/>
</dbReference>
<evidence type="ECO:0000313" key="8">
    <source>
        <dbReference type="Proteomes" id="UP000318422"/>
    </source>
</evidence>
<evidence type="ECO:0000256" key="3">
    <source>
        <dbReference type="ARBA" id="ARBA00023027"/>
    </source>
</evidence>
<dbReference type="Pfam" id="PF03446">
    <property type="entry name" value="NAD_binding_2"/>
    <property type="match status" value="1"/>
</dbReference>
<dbReference type="InterPro" id="IPR013328">
    <property type="entry name" value="6PGD_dom2"/>
</dbReference>
<comment type="similarity">
    <text evidence="1">Belongs to the HIBADH-related family.</text>
</comment>
<keyword evidence="8" id="KW-1185">Reference proteome</keyword>